<dbReference type="PANTHER" id="PTHR43242">
    <property type="entry name" value="NAD(P)-BINDING ROSSMANN-FOLD SUPERFAMILY PROTEIN"/>
    <property type="match status" value="1"/>
</dbReference>
<dbReference type="Proteomes" id="UP000240987">
    <property type="component" value="Unassembled WGS sequence"/>
</dbReference>
<dbReference type="CDD" id="cd05254">
    <property type="entry name" value="dTDP_HR_like_SDR_e"/>
    <property type="match status" value="1"/>
</dbReference>
<reference evidence="2 3" key="1">
    <citation type="submission" date="2018-01" db="EMBL/GenBank/DDBJ databases">
        <title>Whole genome sequencing of Histamine producing bacteria.</title>
        <authorList>
            <person name="Butler K."/>
        </authorList>
    </citation>
    <scope>NUCLEOTIDE SEQUENCE [LARGE SCALE GENOMIC DNA]</scope>
    <source>
        <strain evidence="2 3">JCM 12947</strain>
    </source>
</reference>
<protein>
    <recommendedName>
        <fullName evidence="1">RmlD-like substrate binding domain-containing protein</fullName>
    </recommendedName>
</protein>
<gene>
    <name evidence="2" type="ORF">C9J12_02890</name>
</gene>
<dbReference type="SUPFAM" id="SSF51735">
    <property type="entry name" value="NAD(P)-binding Rossmann-fold domains"/>
    <property type="match status" value="1"/>
</dbReference>
<sequence length="284" mass="32171">MKKVVIVGSNGLLGSSLLKVLADKYEVTTITRKSEHSDYQVDMTSLNLSQSVLSDISPDFIINLAALTNVDTCECDINLAYLVNTKIAENIACFSKKHNTFIIHISTDHLYNQNNATEQDVEICNSYAMTKYCAERSYNPNNSIVLRTNFFGKSHSESSLGLCNTIYKQAQEGIELKLFNDVYFSPLSIITLCDVINVCLRERIPGVFNVGSKNGMSKEQFLRYFLIKAGVENLKYKSISVDDVCLKTPRPKDMRMNVSLFERTYKYNLPKLMIEIENVANEFK</sequence>
<dbReference type="PANTHER" id="PTHR43242:SF1">
    <property type="entry name" value="NAD(P)-BINDING ROSSMANN-FOLD SUPERFAMILY PROTEIN"/>
    <property type="match status" value="1"/>
</dbReference>
<dbReference type="Gene3D" id="3.90.25.10">
    <property type="entry name" value="UDP-galactose 4-epimerase, domain 1"/>
    <property type="match status" value="1"/>
</dbReference>
<dbReference type="Pfam" id="PF04321">
    <property type="entry name" value="RmlD_sub_bind"/>
    <property type="match status" value="1"/>
</dbReference>
<evidence type="ECO:0000259" key="1">
    <source>
        <dbReference type="Pfam" id="PF04321"/>
    </source>
</evidence>
<dbReference type="RefSeq" id="WP_107241330.1">
    <property type="nucleotide sequence ID" value="NZ_PYMJ01000002.1"/>
</dbReference>
<organism evidence="2 3">
    <name type="scientific">Photobacterium frigidiphilum</name>
    <dbReference type="NCBI Taxonomy" id="264736"/>
    <lineage>
        <taxon>Bacteria</taxon>
        <taxon>Pseudomonadati</taxon>
        <taxon>Pseudomonadota</taxon>
        <taxon>Gammaproteobacteria</taxon>
        <taxon>Vibrionales</taxon>
        <taxon>Vibrionaceae</taxon>
        <taxon>Photobacterium</taxon>
    </lineage>
</organism>
<accession>A0A2T3JPE2</accession>
<dbReference type="Gene3D" id="3.40.50.720">
    <property type="entry name" value="NAD(P)-binding Rossmann-like Domain"/>
    <property type="match status" value="1"/>
</dbReference>
<dbReference type="InterPro" id="IPR036291">
    <property type="entry name" value="NAD(P)-bd_dom_sf"/>
</dbReference>
<dbReference type="EMBL" id="PYMJ01000002">
    <property type="protein sequence ID" value="PSU50929.1"/>
    <property type="molecule type" value="Genomic_DNA"/>
</dbReference>
<dbReference type="AlphaFoldDB" id="A0A2T3JPE2"/>
<dbReference type="InterPro" id="IPR029903">
    <property type="entry name" value="RmlD-like-bd"/>
</dbReference>
<keyword evidence="3" id="KW-1185">Reference proteome</keyword>
<name>A0A2T3JPE2_9GAMM</name>
<comment type="caution">
    <text evidence="2">The sequence shown here is derived from an EMBL/GenBank/DDBJ whole genome shotgun (WGS) entry which is preliminary data.</text>
</comment>
<dbReference type="OrthoDB" id="9803892at2"/>
<evidence type="ECO:0000313" key="2">
    <source>
        <dbReference type="EMBL" id="PSU50929.1"/>
    </source>
</evidence>
<proteinExistence type="predicted"/>
<feature type="domain" description="RmlD-like substrate binding" evidence="1">
    <location>
        <begin position="3"/>
        <end position="282"/>
    </location>
</feature>
<evidence type="ECO:0000313" key="3">
    <source>
        <dbReference type="Proteomes" id="UP000240987"/>
    </source>
</evidence>